<organism evidence="2 3">
    <name type="scientific">Nocardioides acrostichi</name>
    <dbReference type="NCBI Taxonomy" id="2784339"/>
    <lineage>
        <taxon>Bacteria</taxon>
        <taxon>Bacillati</taxon>
        <taxon>Actinomycetota</taxon>
        <taxon>Actinomycetes</taxon>
        <taxon>Propionibacteriales</taxon>
        <taxon>Nocardioidaceae</taxon>
        <taxon>Nocardioides</taxon>
    </lineage>
</organism>
<comment type="caution">
    <text evidence="2">The sequence shown here is derived from an EMBL/GenBank/DDBJ whole genome shotgun (WGS) entry which is preliminary data.</text>
</comment>
<reference evidence="2" key="1">
    <citation type="submission" date="2020-11" db="EMBL/GenBank/DDBJ databases">
        <title>Nocardioides sp. CBS4Y-1, whole genome shotgun sequence.</title>
        <authorList>
            <person name="Tuo L."/>
        </authorList>
    </citation>
    <scope>NUCLEOTIDE SEQUENCE</scope>
    <source>
        <strain evidence="2">CBS4Y-1</strain>
    </source>
</reference>
<protein>
    <submittedName>
        <fullName evidence="2">Uncharacterized protein</fullName>
    </submittedName>
</protein>
<proteinExistence type="predicted"/>
<feature type="region of interest" description="Disordered" evidence="1">
    <location>
        <begin position="1"/>
        <end position="82"/>
    </location>
</feature>
<gene>
    <name evidence="2" type="ORF">ISG29_08185</name>
</gene>
<evidence type="ECO:0000313" key="2">
    <source>
        <dbReference type="EMBL" id="MBF4161666.1"/>
    </source>
</evidence>
<evidence type="ECO:0000313" key="3">
    <source>
        <dbReference type="Proteomes" id="UP000656804"/>
    </source>
</evidence>
<evidence type="ECO:0000256" key="1">
    <source>
        <dbReference type="SAM" id="MobiDB-lite"/>
    </source>
</evidence>
<sequence length="82" mass="8399">MSESEDLADLGPRPEPRATAPELHPGGADAVVERETDPVVPDVSADDNPATENAPAGTREGEDTSTQATRGEDADGDSESPA</sequence>
<dbReference type="Proteomes" id="UP000656804">
    <property type="component" value="Unassembled WGS sequence"/>
</dbReference>
<name>A0A930UWZ5_9ACTN</name>
<dbReference type="RefSeq" id="WP_194502936.1">
    <property type="nucleotide sequence ID" value="NZ_JADIVZ010000003.1"/>
</dbReference>
<dbReference type="EMBL" id="JADIVZ010000003">
    <property type="protein sequence ID" value="MBF4161666.1"/>
    <property type="molecule type" value="Genomic_DNA"/>
</dbReference>
<dbReference type="AlphaFoldDB" id="A0A930UWZ5"/>
<keyword evidence="3" id="KW-1185">Reference proteome</keyword>
<accession>A0A930UWZ5</accession>